<dbReference type="AlphaFoldDB" id="E1IAA4"/>
<keyword evidence="1" id="KW-0238">DNA-binding</keyword>
<dbReference type="HOGENOM" id="CLU_522571_0_0_0"/>
<accession>E1IAA4</accession>
<dbReference type="GO" id="GO:0006355">
    <property type="term" value="P:regulation of DNA-templated transcription"/>
    <property type="evidence" value="ECO:0007669"/>
    <property type="project" value="InterPro"/>
</dbReference>
<feature type="compositionally biased region" description="Polar residues" evidence="2">
    <location>
        <begin position="408"/>
        <end position="427"/>
    </location>
</feature>
<dbReference type="Proteomes" id="UP000054010">
    <property type="component" value="Unassembled WGS sequence"/>
</dbReference>
<organism evidence="4 5">
    <name type="scientific">Oscillochloris trichoides DG-6</name>
    <dbReference type="NCBI Taxonomy" id="765420"/>
    <lineage>
        <taxon>Bacteria</taxon>
        <taxon>Bacillati</taxon>
        <taxon>Chloroflexota</taxon>
        <taxon>Chloroflexia</taxon>
        <taxon>Chloroflexales</taxon>
        <taxon>Chloroflexineae</taxon>
        <taxon>Oscillochloridaceae</taxon>
        <taxon>Oscillochloris</taxon>
    </lineage>
</organism>
<feature type="domain" description="OmpR/PhoB-type" evidence="3">
    <location>
        <begin position="443"/>
        <end position="517"/>
    </location>
</feature>
<dbReference type="SUPFAM" id="SSF46894">
    <property type="entry name" value="C-terminal effector domain of the bipartite response regulators"/>
    <property type="match status" value="1"/>
</dbReference>
<dbReference type="Gene3D" id="1.10.10.10">
    <property type="entry name" value="Winged helix-like DNA-binding domain superfamily/Winged helix DNA-binding domain"/>
    <property type="match status" value="1"/>
</dbReference>
<name>E1IAA4_9CHLR</name>
<sequence length="521" mass="59277">MGISVQKWLQAQGFTANPFEVWQADEEGIDNLNRYFVRPDIFDAVRGQSNAQQSVVLFAPRGAGKSALRQLVANECRNDQDHPALVVELTNYDWAKKVGSVSSEDYRLLLTRLATSHLWHTPQRIDALRDHPMHLVRLHALTHWSARRRSEYPPPLTLADEVSSQLASRLHLPADSTPQQLVEHIVAEYREGELVETLRDLVTICKIVGYSALIYTIDRVDEDDVTESNWDAALDLIKPLFNLHLLEIPNLAFKFFLPDQLQPVMRDRGVATRMPNRPRSYALTWNTEQLSTILRLRLEASSRDRFGPPRIRNFADLCDGVSDAHTWLTKASQGLPRNLIRMARMLIESHCNTTDNEGSLIRAELFEQQLAVSSTALGNEPSERAVHDAAFSSVMNVVGATSVVLSSETDEQSSSTLQQIPEPSTESIPPLRIESNGMIWLGERRIQGRISRISRLILEYLWAHRDQYVTRETLLAVIKCEPASLYKSVVRLREQLEPQLHNSKHYVEEVRGVGYRLVNFR</sequence>
<dbReference type="OrthoDB" id="140615at2"/>
<dbReference type="InterPro" id="IPR027417">
    <property type="entry name" value="P-loop_NTPase"/>
</dbReference>
<evidence type="ECO:0000256" key="1">
    <source>
        <dbReference type="ARBA" id="ARBA00023125"/>
    </source>
</evidence>
<dbReference type="SUPFAM" id="SSF52540">
    <property type="entry name" value="P-loop containing nucleoside triphosphate hydrolases"/>
    <property type="match status" value="1"/>
</dbReference>
<proteinExistence type="predicted"/>
<dbReference type="STRING" id="765420.OSCT_0255"/>
<comment type="caution">
    <text evidence="4">The sequence shown here is derived from an EMBL/GenBank/DDBJ whole genome shotgun (WGS) entry which is preliminary data.</text>
</comment>
<dbReference type="InterPro" id="IPR016032">
    <property type="entry name" value="Sig_transdc_resp-reg_C-effctor"/>
</dbReference>
<dbReference type="Pfam" id="PF00486">
    <property type="entry name" value="Trans_reg_C"/>
    <property type="match status" value="1"/>
</dbReference>
<gene>
    <name evidence="4" type="ORF">OSCT_0255</name>
</gene>
<evidence type="ECO:0000259" key="3">
    <source>
        <dbReference type="SMART" id="SM00862"/>
    </source>
</evidence>
<dbReference type="InterPro" id="IPR001867">
    <property type="entry name" value="OmpR/PhoB-type_DNA-bd"/>
</dbReference>
<feature type="region of interest" description="Disordered" evidence="2">
    <location>
        <begin position="408"/>
        <end position="428"/>
    </location>
</feature>
<dbReference type="InterPro" id="IPR036388">
    <property type="entry name" value="WH-like_DNA-bd_sf"/>
</dbReference>
<keyword evidence="5" id="KW-1185">Reference proteome</keyword>
<dbReference type="GO" id="GO:0003677">
    <property type="term" value="F:DNA binding"/>
    <property type="evidence" value="ECO:0007669"/>
    <property type="project" value="UniProtKB-KW"/>
</dbReference>
<evidence type="ECO:0000313" key="5">
    <source>
        <dbReference type="Proteomes" id="UP000054010"/>
    </source>
</evidence>
<evidence type="ECO:0000256" key="2">
    <source>
        <dbReference type="SAM" id="MobiDB-lite"/>
    </source>
</evidence>
<dbReference type="EMBL" id="ADVR01000004">
    <property type="protein sequence ID" value="EFO81858.1"/>
    <property type="molecule type" value="Genomic_DNA"/>
</dbReference>
<reference evidence="4 5" key="1">
    <citation type="journal article" date="2011" name="J. Bacteriol.">
        <title>Draft genome sequence of the anoxygenic filamentous phototrophic bacterium Oscillochloris trichoides subsp. DG-6.</title>
        <authorList>
            <person name="Kuznetsov B.B."/>
            <person name="Ivanovsky R.N."/>
            <person name="Keppen O.I."/>
            <person name="Sukhacheva M.V."/>
            <person name="Bumazhkin B.K."/>
            <person name="Patutina E.O."/>
            <person name="Beletsky A.V."/>
            <person name="Mardanov A.V."/>
            <person name="Baslerov R.V."/>
            <person name="Panteleeva A.N."/>
            <person name="Kolganova T.V."/>
            <person name="Ravin N.V."/>
            <person name="Skryabin K.G."/>
        </authorList>
    </citation>
    <scope>NUCLEOTIDE SEQUENCE [LARGE SCALE GENOMIC DNA]</scope>
    <source>
        <strain evidence="4 5">DG-6</strain>
    </source>
</reference>
<protein>
    <recommendedName>
        <fullName evidence="3">OmpR/PhoB-type domain-containing protein</fullName>
    </recommendedName>
</protein>
<evidence type="ECO:0000313" key="4">
    <source>
        <dbReference type="EMBL" id="EFO81858.1"/>
    </source>
</evidence>
<dbReference type="GO" id="GO:0000160">
    <property type="term" value="P:phosphorelay signal transduction system"/>
    <property type="evidence" value="ECO:0007669"/>
    <property type="project" value="InterPro"/>
</dbReference>
<dbReference type="SMART" id="SM00862">
    <property type="entry name" value="Trans_reg_C"/>
    <property type="match status" value="1"/>
</dbReference>